<evidence type="ECO:0000256" key="2">
    <source>
        <dbReference type="ARBA" id="ARBA00007977"/>
    </source>
</evidence>
<evidence type="ECO:0000313" key="9">
    <source>
        <dbReference type="Proteomes" id="UP000324536"/>
    </source>
</evidence>
<evidence type="ECO:0000256" key="6">
    <source>
        <dbReference type="ARBA" id="ARBA00023136"/>
    </source>
</evidence>
<feature type="transmembrane region" description="Helical" evidence="7">
    <location>
        <begin position="45"/>
        <end position="64"/>
    </location>
</feature>
<proteinExistence type="inferred from homology"/>
<dbReference type="RefSeq" id="WP_149278048.1">
    <property type="nucleotide sequence ID" value="NZ_CP043506.1"/>
</dbReference>
<dbReference type="AlphaFoldDB" id="A0A5C1YNE4"/>
<organism evidence="8 9">
    <name type="scientific">Acetobacter vaccinii</name>
    <dbReference type="NCBI Taxonomy" id="2592655"/>
    <lineage>
        <taxon>Bacteria</taxon>
        <taxon>Pseudomonadati</taxon>
        <taxon>Pseudomonadota</taxon>
        <taxon>Alphaproteobacteria</taxon>
        <taxon>Acetobacterales</taxon>
        <taxon>Acetobacteraceae</taxon>
        <taxon>Acetobacter</taxon>
    </lineage>
</organism>
<evidence type="ECO:0000313" key="8">
    <source>
        <dbReference type="EMBL" id="QEO16607.1"/>
    </source>
</evidence>
<keyword evidence="6 7" id="KW-0472">Membrane</keyword>
<feature type="transmembrane region" description="Helical" evidence="7">
    <location>
        <begin position="197"/>
        <end position="222"/>
    </location>
</feature>
<keyword evidence="4 7" id="KW-0812">Transmembrane</keyword>
<dbReference type="PANTHER" id="PTHR30106">
    <property type="entry name" value="INNER MEMBRANE PROTEIN YEIH-RELATED"/>
    <property type="match status" value="1"/>
</dbReference>
<feature type="transmembrane region" description="Helical" evidence="7">
    <location>
        <begin position="335"/>
        <end position="355"/>
    </location>
</feature>
<evidence type="ECO:0000256" key="5">
    <source>
        <dbReference type="ARBA" id="ARBA00022989"/>
    </source>
</evidence>
<feature type="transmembrane region" description="Helical" evidence="7">
    <location>
        <begin position="110"/>
        <end position="128"/>
    </location>
</feature>
<feature type="transmembrane region" description="Helical" evidence="7">
    <location>
        <begin position="276"/>
        <end position="299"/>
    </location>
</feature>
<sequence>MLVAPLQVQNNAQFRLALWSVLPGIVACVGVALGASMLAWVEGQLLGRVWLEALVLAILLGMGLRVCLRSSICHLRPGIDWSARYPLEVGVMLLGASVSATMLLRVGLPLLFGLVGVVACAIMLGYGIGRCLGLNAHMALLVACGTSICGNSAIVAVAPVIKADEDDVAAAVAFTALLGVVMVLGLPVLGSMLGLSVAAYGAFAGLTVYAVPQVVAAAAPFGTVAVQMGTLVKLGRVLLLGPVCLCLGVLGPRYLPPPAGQPRGPYRPRRVLDYAPWFVMGFVGLLACRSMGLVPVWMVQPLAEAASVLTIIGMAGLGLGVEFGTVLRAGGRATVAALLALLGLMGLSLLLLHMLGAA</sequence>
<feature type="transmembrane region" description="Helical" evidence="7">
    <location>
        <begin position="140"/>
        <end position="162"/>
    </location>
</feature>
<evidence type="ECO:0000256" key="3">
    <source>
        <dbReference type="ARBA" id="ARBA00022475"/>
    </source>
</evidence>
<gene>
    <name evidence="8" type="ORF">FLP30_01580</name>
</gene>
<dbReference type="OrthoDB" id="5393513at2"/>
<accession>A0A5C1YNE4</accession>
<name>A0A5C1YNE4_9PROT</name>
<dbReference type="InterPro" id="IPR018383">
    <property type="entry name" value="UPF0324_pro"/>
</dbReference>
<evidence type="ECO:0000256" key="7">
    <source>
        <dbReference type="SAM" id="Phobius"/>
    </source>
</evidence>
<keyword evidence="3" id="KW-1003">Cell membrane</keyword>
<keyword evidence="5 7" id="KW-1133">Transmembrane helix</keyword>
<dbReference type="EMBL" id="CP043506">
    <property type="protein sequence ID" value="QEO16607.1"/>
    <property type="molecule type" value="Genomic_DNA"/>
</dbReference>
<feature type="transmembrane region" description="Helical" evidence="7">
    <location>
        <begin position="234"/>
        <end position="255"/>
    </location>
</feature>
<feature type="transmembrane region" description="Helical" evidence="7">
    <location>
        <begin position="85"/>
        <end position="104"/>
    </location>
</feature>
<dbReference type="Proteomes" id="UP000324536">
    <property type="component" value="Chromosome"/>
</dbReference>
<dbReference type="GO" id="GO:0005886">
    <property type="term" value="C:plasma membrane"/>
    <property type="evidence" value="ECO:0007669"/>
    <property type="project" value="UniProtKB-SubCell"/>
</dbReference>
<protein>
    <submittedName>
        <fullName evidence="8">Putative sulfate exporter family transporter</fullName>
    </submittedName>
</protein>
<comment type="subcellular location">
    <subcellularLocation>
        <location evidence="1">Cell membrane</location>
        <topology evidence="1">Multi-pass membrane protein</topology>
    </subcellularLocation>
</comment>
<dbReference type="KEGG" id="acek:FLP30_01580"/>
<evidence type="ECO:0000256" key="1">
    <source>
        <dbReference type="ARBA" id="ARBA00004651"/>
    </source>
</evidence>
<dbReference type="Pfam" id="PF03601">
    <property type="entry name" value="Cons_hypoth698"/>
    <property type="match status" value="1"/>
</dbReference>
<feature type="transmembrane region" description="Helical" evidence="7">
    <location>
        <begin position="305"/>
        <end position="323"/>
    </location>
</feature>
<feature type="transmembrane region" description="Helical" evidence="7">
    <location>
        <begin position="16"/>
        <end position="39"/>
    </location>
</feature>
<evidence type="ECO:0000256" key="4">
    <source>
        <dbReference type="ARBA" id="ARBA00022692"/>
    </source>
</evidence>
<feature type="transmembrane region" description="Helical" evidence="7">
    <location>
        <begin position="168"/>
        <end position="190"/>
    </location>
</feature>
<keyword evidence="9" id="KW-1185">Reference proteome</keyword>
<dbReference type="PANTHER" id="PTHR30106:SF2">
    <property type="entry name" value="UPF0324 INNER MEMBRANE PROTEIN YEIH"/>
    <property type="match status" value="1"/>
</dbReference>
<comment type="similarity">
    <text evidence="2">Belongs to the UPF0324 family.</text>
</comment>
<reference evidence="8 9" key="1">
    <citation type="submission" date="2019-09" db="EMBL/GenBank/DDBJ databases">
        <title>Genome sequencing of strain KACC 21233.</title>
        <authorList>
            <person name="Heo J."/>
            <person name="Kim S.-J."/>
            <person name="Kim J.-S."/>
            <person name="Hong S.-B."/>
            <person name="Kwon S.-W."/>
        </authorList>
    </citation>
    <scope>NUCLEOTIDE SEQUENCE [LARGE SCALE GENOMIC DNA]</scope>
    <source>
        <strain evidence="8 9">KACC 21233</strain>
    </source>
</reference>